<feature type="domain" description="Penicillin-binding protein transpeptidase" evidence="20">
    <location>
        <begin position="442"/>
        <end position="679"/>
    </location>
</feature>
<dbReference type="GO" id="GO:0030288">
    <property type="term" value="C:outer membrane-bounded periplasmic space"/>
    <property type="evidence" value="ECO:0007669"/>
    <property type="project" value="TreeGrafter"/>
</dbReference>
<dbReference type="InterPro" id="IPR050396">
    <property type="entry name" value="Glycosyltr_51/Transpeptidase"/>
</dbReference>
<keyword evidence="19" id="KW-1133">Transmembrane helix</keyword>
<dbReference type="GO" id="GO:0009252">
    <property type="term" value="P:peptidoglycan biosynthetic process"/>
    <property type="evidence" value="ECO:0007669"/>
    <property type="project" value="UniProtKB-KW"/>
</dbReference>
<evidence type="ECO:0000256" key="17">
    <source>
        <dbReference type="ARBA" id="ARBA00049902"/>
    </source>
</evidence>
<evidence type="ECO:0000313" key="23">
    <source>
        <dbReference type="Proteomes" id="UP000289703"/>
    </source>
</evidence>
<feature type="region of interest" description="Disordered" evidence="18">
    <location>
        <begin position="1"/>
        <end position="30"/>
    </location>
</feature>
<keyword evidence="6" id="KW-0121">Carboxypeptidase</keyword>
<dbReference type="GO" id="GO:0008955">
    <property type="term" value="F:peptidoglycan glycosyltransferase activity"/>
    <property type="evidence" value="ECO:0007669"/>
    <property type="project" value="UniProtKB-EC"/>
</dbReference>
<dbReference type="InterPro" id="IPR001264">
    <property type="entry name" value="Glyco_trans_51"/>
</dbReference>
<dbReference type="NCBIfam" id="TIGR02074">
    <property type="entry name" value="PBP_1a_fam"/>
    <property type="match status" value="1"/>
</dbReference>
<evidence type="ECO:0000256" key="6">
    <source>
        <dbReference type="ARBA" id="ARBA00022645"/>
    </source>
</evidence>
<evidence type="ECO:0000256" key="18">
    <source>
        <dbReference type="SAM" id="MobiDB-lite"/>
    </source>
</evidence>
<keyword evidence="23" id="KW-1185">Reference proteome</keyword>
<dbReference type="GO" id="GO:0005886">
    <property type="term" value="C:plasma membrane"/>
    <property type="evidence" value="ECO:0007669"/>
    <property type="project" value="UniProtKB-SubCell"/>
</dbReference>
<dbReference type="GO" id="GO:0008658">
    <property type="term" value="F:penicillin binding"/>
    <property type="evidence" value="ECO:0007669"/>
    <property type="project" value="InterPro"/>
</dbReference>
<comment type="similarity">
    <text evidence="4">In the N-terminal section; belongs to the glycosyltransferase 51 family.</text>
</comment>
<evidence type="ECO:0000256" key="2">
    <source>
        <dbReference type="ARBA" id="ARBA00004752"/>
    </source>
</evidence>
<evidence type="ECO:0000259" key="20">
    <source>
        <dbReference type="Pfam" id="PF00905"/>
    </source>
</evidence>
<evidence type="ECO:0000256" key="13">
    <source>
        <dbReference type="ARBA" id="ARBA00023136"/>
    </source>
</evidence>
<name>A0A4Q1JJ26_9BACT</name>
<keyword evidence="11" id="KW-0133">Cell shape</keyword>
<keyword evidence="15" id="KW-0961">Cell wall biogenesis/degradation</keyword>
<comment type="catalytic activity">
    <reaction evidence="16">
        <text>Preferential cleavage: (Ac)2-L-Lys-D-Ala-|-D-Ala. Also transpeptidation of peptidyl-alanyl moieties that are N-acyl substituents of D-alanine.</text>
        <dbReference type="EC" id="3.4.16.4"/>
    </reaction>
</comment>
<keyword evidence="7" id="KW-0645">Protease</keyword>
<feature type="transmembrane region" description="Helical" evidence="19">
    <location>
        <begin position="37"/>
        <end position="64"/>
    </location>
</feature>
<keyword evidence="8" id="KW-0328">Glycosyltransferase</keyword>
<evidence type="ECO:0000256" key="16">
    <source>
        <dbReference type="ARBA" id="ARBA00034000"/>
    </source>
</evidence>
<dbReference type="SUPFAM" id="SSF53955">
    <property type="entry name" value="Lysozyme-like"/>
    <property type="match status" value="1"/>
</dbReference>
<keyword evidence="12" id="KW-0573">Peptidoglycan synthesis</keyword>
<dbReference type="Proteomes" id="UP000289703">
    <property type="component" value="Unassembled WGS sequence"/>
</dbReference>
<keyword evidence="14" id="KW-0511">Multifunctional enzyme</keyword>
<keyword evidence="10" id="KW-0378">Hydrolase</keyword>
<dbReference type="AlphaFoldDB" id="A0A4Q1JJ26"/>
<evidence type="ECO:0000256" key="1">
    <source>
        <dbReference type="ARBA" id="ARBA00004236"/>
    </source>
</evidence>
<comment type="catalytic activity">
    <reaction evidence="17">
        <text>[GlcNAc-(1-&gt;4)-Mur2Ac(oyl-L-Ala-gamma-D-Glu-L-Lys-D-Ala-D-Ala)](n)-di-trans,octa-cis-undecaprenyl diphosphate + beta-D-GlcNAc-(1-&gt;4)-Mur2Ac(oyl-L-Ala-gamma-D-Glu-L-Lys-D-Ala-D-Ala)-di-trans,octa-cis-undecaprenyl diphosphate = [GlcNAc-(1-&gt;4)-Mur2Ac(oyl-L-Ala-gamma-D-Glu-L-Lys-D-Ala-D-Ala)](n+1)-di-trans,octa-cis-undecaprenyl diphosphate + di-trans,octa-cis-undecaprenyl diphosphate + H(+)</text>
        <dbReference type="Rhea" id="RHEA:23708"/>
        <dbReference type="Rhea" id="RHEA-COMP:9602"/>
        <dbReference type="Rhea" id="RHEA-COMP:9603"/>
        <dbReference type="ChEBI" id="CHEBI:15378"/>
        <dbReference type="ChEBI" id="CHEBI:58405"/>
        <dbReference type="ChEBI" id="CHEBI:60033"/>
        <dbReference type="ChEBI" id="CHEBI:78435"/>
        <dbReference type="EC" id="2.4.99.28"/>
    </reaction>
</comment>
<gene>
    <name evidence="22" type="ORF">EO244_15740</name>
</gene>
<dbReference type="InterPro" id="IPR036950">
    <property type="entry name" value="PBP_transglycosylase"/>
</dbReference>
<evidence type="ECO:0000256" key="15">
    <source>
        <dbReference type="ARBA" id="ARBA00023316"/>
    </source>
</evidence>
<evidence type="ECO:0000256" key="10">
    <source>
        <dbReference type="ARBA" id="ARBA00022801"/>
    </source>
</evidence>
<feature type="compositionally biased region" description="Basic residues" evidence="18">
    <location>
        <begin position="11"/>
        <end position="30"/>
    </location>
</feature>
<dbReference type="OrthoDB" id="9766909at2"/>
<dbReference type="GO" id="GO:0008360">
    <property type="term" value="P:regulation of cell shape"/>
    <property type="evidence" value="ECO:0007669"/>
    <property type="project" value="UniProtKB-KW"/>
</dbReference>
<dbReference type="PANTHER" id="PTHR32282">
    <property type="entry name" value="BINDING PROTEIN TRANSPEPTIDASE, PUTATIVE-RELATED"/>
    <property type="match status" value="1"/>
</dbReference>
<protein>
    <submittedName>
        <fullName evidence="22">PBP1A family penicillin-binding protein</fullName>
    </submittedName>
</protein>
<evidence type="ECO:0000256" key="8">
    <source>
        <dbReference type="ARBA" id="ARBA00022676"/>
    </source>
</evidence>
<evidence type="ECO:0000256" key="3">
    <source>
        <dbReference type="ARBA" id="ARBA00007090"/>
    </source>
</evidence>
<evidence type="ECO:0000256" key="11">
    <source>
        <dbReference type="ARBA" id="ARBA00022960"/>
    </source>
</evidence>
<evidence type="ECO:0000256" key="12">
    <source>
        <dbReference type="ARBA" id="ARBA00022984"/>
    </source>
</evidence>
<dbReference type="SUPFAM" id="SSF56601">
    <property type="entry name" value="beta-lactamase/transpeptidase-like"/>
    <property type="match status" value="1"/>
</dbReference>
<evidence type="ECO:0000256" key="5">
    <source>
        <dbReference type="ARBA" id="ARBA00022475"/>
    </source>
</evidence>
<comment type="subcellular location">
    <subcellularLocation>
        <location evidence="1">Cell membrane</location>
    </subcellularLocation>
</comment>
<organism evidence="22 23">
    <name type="scientific">Ancylomarina salipaludis</name>
    <dbReference type="NCBI Taxonomy" id="2501299"/>
    <lineage>
        <taxon>Bacteria</taxon>
        <taxon>Pseudomonadati</taxon>
        <taxon>Bacteroidota</taxon>
        <taxon>Bacteroidia</taxon>
        <taxon>Marinilabiliales</taxon>
        <taxon>Marinifilaceae</taxon>
        <taxon>Ancylomarina</taxon>
    </lineage>
</organism>
<sequence>MTKGKNTPIKAIKKNPPKRKSTPAKNRKSKQTFKKRLFRFFFFCLLIAGSMFGLFLASIYYGAWGKLPDYHTLKTIQNADASEVYSDDGKILGRIYAENRTNIDFSAIPINVINALVATEDSRFYSHEGIDEISLVRVLVKTLILGNKSSGGGSTLSQQLAKNLYPRRDFGSFSMPVNKIKEAITASRLEKIYSKKKILQLYLNTVPFGEQVYGIESASRQYFSKPAYQLKLDESAVLIGMLKAPSYYNPRRFPERSKQRRNVVIGQMAKNNFISANQAEQLKQKPLVIKYQKQSTHSGLAPYLRERIRVEADNILKKYTKADGSYYDIYRDGLKIVSTVDYNMQKYAEDAVKSHMKNLQDLFYKHWGKQNPWDNNQVILTSAIERSPYYKSLIKEGKKKKEIDAILKKKRDMKIFTWNGEKEVKMSALDSIKHYIKLLNTGFVAMESNTGKIKAWVGGIDYKHFQYDRVTGRRQVGSIFKPIVYAAALEANMSPFEYYPNERKTYSEYQDWSPRNADNNYEGSYSMEGALAESINTIAVDFIMETGIQETIELAEELGITSPLPKVPSLALGTANISLLEMIQVYASFANRGKKVEPYYISRIENNKGEVIVDLNPLDTDTEPNLSPENADIINHMLTAVVDSGTAKSLRSVYGLKGEFAGKTGTTQSQADGWYIGYNQNLVAGAWVGAEDMRVHFRSLSLGQGASMALPIYGKFMYQLNNNSKYNNYCTAPFFKPDNEILAKLDIPHYMPPRAGFFERLLGLDNNKDDKIKIKEQRNRKKKDKKSIYDKIRSIFRKKD</sequence>
<evidence type="ECO:0000256" key="9">
    <source>
        <dbReference type="ARBA" id="ARBA00022679"/>
    </source>
</evidence>
<evidence type="ECO:0000256" key="4">
    <source>
        <dbReference type="ARBA" id="ARBA00007739"/>
    </source>
</evidence>
<proteinExistence type="inferred from homology"/>
<evidence type="ECO:0000313" key="22">
    <source>
        <dbReference type="EMBL" id="RXQ88066.1"/>
    </source>
</evidence>
<dbReference type="PANTHER" id="PTHR32282:SF11">
    <property type="entry name" value="PENICILLIN-BINDING PROTEIN 1B"/>
    <property type="match status" value="1"/>
</dbReference>
<evidence type="ECO:0000256" key="7">
    <source>
        <dbReference type="ARBA" id="ARBA00022670"/>
    </source>
</evidence>
<keyword evidence="9" id="KW-0808">Transferase</keyword>
<comment type="pathway">
    <text evidence="2">Cell wall biogenesis; peptidoglycan biosynthesis.</text>
</comment>
<dbReference type="Gene3D" id="3.40.710.10">
    <property type="entry name" value="DD-peptidase/beta-lactamase superfamily"/>
    <property type="match status" value="1"/>
</dbReference>
<dbReference type="InterPro" id="IPR023346">
    <property type="entry name" value="Lysozyme-like_dom_sf"/>
</dbReference>
<dbReference type="InterPro" id="IPR001460">
    <property type="entry name" value="PCN-bd_Tpept"/>
</dbReference>
<evidence type="ECO:0000256" key="19">
    <source>
        <dbReference type="SAM" id="Phobius"/>
    </source>
</evidence>
<evidence type="ECO:0000259" key="21">
    <source>
        <dbReference type="Pfam" id="PF00912"/>
    </source>
</evidence>
<dbReference type="Gene3D" id="1.10.3810.10">
    <property type="entry name" value="Biosynthetic peptidoglycan transglycosylase-like"/>
    <property type="match status" value="1"/>
</dbReference>
<reference evidence="22 23" key="1">
    <citation type="submission" date="2019-01" db="EMBL/GenBank/DDBJ databases">
        <title>Ancylomarina salipaludis sp. nov., isolated from a salt marsh.</title>
        <authorList>
            <person name="Yoon J.-H."/>
        </authorList>
    </citation>
    <scope>NUCLEOTIDE SEQUENCE [LARGE SCALE GENOMIC DNA]</scope>
    <source>
        <strain evidence="22 23">SHSM-M15</strain>
    </source>
</reference>
<dbReference type="GO" id="GO:0071555">
    <property type="term" value="P:cell wall organization"/>
    <property type="evidence" value="ECO:0007669"/>
    <property type="project" value="UniProtKB-KW"/>
</dbReference>
<keyword evidence="5" id="KW-1003">Cell membrane</keyword>
<keyword evidence="13 19" id="KW-0472">Membrane</keyword>
<dbReference type="EMBL" id="SAXA01000020">
    <property type="protein sequence ID" value="RXQ88066.1"/>
    <property type="molecule type" value="Genomic_DNA"/>
</dbReference>
<comment type="similarity">
    <text evidence="3">In the C-terminal section; belongs to the transpeptidase family.</text>
</comment>
<dbReference type="GO" id="GO:0009002">
    <property type="term" value="F:serine-type D-Ala-D-Ala carboxypeptidase activity"/>
    <property type="evidence" value="ECO:0007669"/>
    <property type="project" value="UniProtKB-EC"/>
</dbReference>
<dbReference type="InterPro" id="IPR012338">
    <property type="entry name" value="Beta-lactam/transpept-like"/>
</dbReference>
<dbReference type="Pfam" id="PF00905">
    <property type="entry name" value="Transpeptidase"/>
    <property type="match status" value="1"/>
</dbReference>
<feature type="domain" description="Glycosyl transferase family 51" evidence="21">
    <location>
        <begin position="89"/>
        <end position="268"/>
    </location>
</feature>
<dbReference type="GO" id="GO:0006508">
    <property type="term" value="P:proteolysis"/>
    <property type="evidence" value="ECO:0007669"/>
    <property type="project" value="UniProtKB-KW"/>
</dbReference>
<keyword evidence="19" id="KW-0812">Transmembrane</keyword>
<accession>A0A4Q1JJ26</accession>
<evidence type="ECO:0000256" key="14">
    <source>
        <dbReference type="ARBA" id="ARBA00023268"/>
    </source>
</evidence>
<comment type="caution">
    <text evidence="22">The sequence shown here is derived from an EMBL/GenBank/DDBJ whole genome shotgun (WGS) entry which is preliminary data.</text>
</comment>
<dbReference type="Pfam" id="PF00912">
    <property type="entry name" value="Transgly"/>
    <property type="match status" value="1"/>
</dbReference>